<protein>
    <submittedName>
        <fullName evidence="1">Uncharacterized protein</fullName>
    </submittedName>
</protein>
<dbReference type="EMBL" id="JACIDY010000016">
    <property type="protein sequence ID" value="MBB3941728.1"/>
    <property type="molecule type" value="Genomic_DNA"/>
</dbReference>
<reference evidence="1 2" key="1">
    <citation type="submission" date="2020-08" db="EMBL/GenBank/DDBJ databases">
        <title>Genomic Encyclopedia of Type Strains, Phase IV (KMG-IV): sequencing the most valuable type-strain genomes for metagenomic binning, comparative biology and taxonomic classification.</title>
        <authorList>
            <person name="Goeker M."/>
        </authorList>
    </citation>
    <scope>NUCLEOTIDE SEQUENCE [LARGE SCALE GENOMIC DNA]</scope>
    <source>
        <strain evidence="1 2">DSM 27568</strain>
    </source>
</reference>
<dbReference type="Proteomes" id="UP000561459">
    <property type="component" value="Unassembled WGS sequence"/>
</dbReference>
<comment type="caution">
    <text evidence="1">The sequence shown here is derived from an EMBL/GenBank/DDBJ whole genome shotgun (WGS) entry which is preliminary data.</text>
</comment>
<proteinExistence type="predicted"/>
<evidence type="ECO:0000313" key="2">
    <source>
        <dbReference type="Proteomes" id="UP000561459"/>
    </source>
</evidence>
<keyword evidence="2" id="KW-1185">Reference proteome</keyword>
<sequence length="220" mass="24167">MNDAVIGFIGVLVGIVATVGKDVVSYWTGRRNAGRYAAVRIVCVLDRYVEKCVEVVGDDGTAEGLPAGRTSGGEKYYDPQVAAPEPPVFPDDIDWTSISPDLMYRVLALPNLALGTERFIIAASEYSFPPDYAEVFQARWEGYADLGIEAISIVTALRRQFKLPEPSISIGNPEWDSGRFFSDKKVELVKIRETERASSRAMWDKLSGHAADAEKVEGSE</sequence>
<name>A0A7W6C6G7_9SPHN</name>
<gene>
    <name evidence="1" type="ORF">GGR39_003409</name>
</gene>
<dbReference type="RefSeq" id="WP_183618907.1">
    <property type="nucleotide sequence ID" value="NZ_JACIDY010000016.1"/>
</dbReference>
<accession>A0A7W6C6G7</accession>
<dbReference type="AlphaFoldDB" id="A0A7W6C6G7"/>
<organism evidence="1 2">
    <name type="scientific">Novosphingobium fluoreni</name>
    <dbReference type="NCBI Taxonomy" id="1391222"/>
    <lineage>
        <taxon>Bacteria</taxon>
        <taxon>Pseudomonadati</taxon>
        <taxon>Pseudomonadota</taxon>
        <taxon>Alphaproteobacteria</taxon>
        <taxon>Sphingomonadales</taxon>
        <taxon>Sphingomonadaceae</taxon>
        <taxon>Novosphingobium</taxon>
    </lineage>
</organism>
<evidence type="ECO:0000313" key="1">
    <source>
        <dbReference type="EMBL" id="MBB3941728.1"/>
    </source>
</evidence>